<evidence type="ECO:0000259" key="2">
    <source>
        <dbReference type="Pfam" id="PF14111"/>
    </source>
</evidence>
<dbReference type="SUPFAM" id="SSF56219">
    <property type="entry name" value="DNase I-like"/>
    <property type="match status" value="1"/>
</dbReference>
<dbReference type="PANTHER" id="PTHR31286">
    <property type="entry name" value="GLYCINE-RICH CELL WALL STRUCTURAL PROTEIN 1.8-LIKE"/>
    <property type="match status" value="1"/>
</dbReference>
<comment type="caution">
    <text evidence="3">The sequence shown here is derived from an EMBL/GenBank/DDBJ whole genome shotgun (WGS) entry which is preliminary data.</text>
</comment>
<accession>A0A9D3UQX1</accession>
<dbReference type="InterPro" id="IPR040256">
    <property type="entry name" value="At4g02000-like"/>
</dbReference>
<feature type="domain" description="Reverse transcriptase" evidence="1">
    <location>
        <begin position="783"/>
        <end position="881"/>
    </location>
</feature>
<dbReference type="Pfam" id="PF14111">
    <property type="entry name" value="DUF4283"/>
    <property type="match status" value="1"/>
</dbReference>
<dbReference type="SUPFAM" id="SSF56672">
    <property type="entry name" value="DNA/RNA polymerases"/>
    <property type="match status" value="1"/>
</dbReference>
<dbReference type="OrthoDB" id="1113909at2759"/>
<dbReference type="InterPro" id="IPR000477">
    <property type="entry name" value="RT_dom"/>
</dbReference>
<keyword evidence="4" id="KW-1185">Reference proteome</keyword>
<dbReference type="PANTHER" id="PTHR31286:SF173">
    <property type="entry name" value="DUF4283 DOMAIN-CONTAINING PROTEIN"/>
    <property type="match status" value="1"/>
</dbReference>
<sequence length="942" mass="106912">METLNSGTIFDSDLHSDGDRNTKKVRFKDAVGGEDTNMAVVSSQEQNMSFKDKLLGGSVVPDRDLVGSLGKNEGKIEFLKGDVNTSMVNGIPAIALSDRIKGILFKEMELTLILKLLWRNISYNVLHNRILNLWKPTKLFHLMDITNGYFLAKFQDVEDYNRVLSQGLWILFGQYLTVQPWTQTFNPAQPYSSVVMAWIRLPGLPGYLYKRKIIEAIGSLISKILVKGAVQKVEYEALPTVYFSCGKYDHVKEVCSSMVIDPVPVNLVDATMLVERKSRHGQRDSQANMRAKSRRKTLRSRFLPLNEEEMAGSNLGMDGEIFSGEKNTGKGFVIEKGSNVRVSCKGDLGLIQGVGNGYEVGPSSVSPNSMDSIGLAVEAPNLSRIGEVKSGFDKEDSILKALGKRHVGLNGLSHLGKDFDNNLISPNNSSPFLPAGSTFGIGSTQSRLGCRLENLLDLWELGCVSPKFPRIFWEYNRKHKPDLIGLLETRVSGAKADSVIAKLGFKYSHRVEAEGFSGGIWIGWKNSISVEILGNHSQFIFLKIFGNPHKHPVLVTFVYGSPNRFKRFVKKHWDFQGNMSNTQASFTAQVKTWNKDVFGHVIHRKNLLKKKLDNIQKAIDRRSSTYLDRVEMDIRGELEEVLHHEELIWRQKARCNWLVFGHRNTRFFHRKALQRRKHNRIVALKNQEDEWIMVRSAFPSLDQDEIHLLSSPILDEEIKKALFSMAPLKSPGSDGFYALFYQSQWAHVGPSICRWVKQIFDGESIDLDLNNSLIVLIHKVNHPKNFSQFRPISLCSVLYKLVMKIIANRFKVVFPKIIGPEQAGFVAGRNINDNIIIMQEVIHSMKSKQKNKRWMAIKIDLEKVYDRVRWNFIDASLQVAEWQGHGVHAVMADGSLIEWLELNLRNKQAINLTGGVSWSCLFGIIIWRMWKNRNLRIFQGVS</sequence>
<evidence type="ECO:0000313" key="4">
    <source>
        <dbReference type="Proteomes" id="UP000828251"/>
    </source>
</evidence>
<dbReference type="InterPro" id="IPR036691">
    <property type="entry name" value="Endo/exonu/phosph_ase_sf"/>
</dbReference>
<protein>
    <recommendedName>
        <fullName evidence="5">Reverse transcriptase domain-containing protein</fullName>
    </recommendedName>
</protein>
<evidence type="ECO:0000259" key="1">
    <source>
        <dbReference type="Pfam" id="PF00078"/>
    </source>
</evidence>
<dbReference type="Proteomes" id="UP000828251">
    <property type="component" value="Unassembled WGS sequence"/>
</dbReference>
<dbReference type="Pfam" id="PF00078">
    <property type="entry name" value="RVT_1"/>
    <property type="match status" value="1"/>
</dbReference>
<gene>
    <name evidence="3" type="ORF">J1N35_033866</name>
</gene>
<name>A0A9D3UQX1_9ROSI</name>
<dbReference type="Gene3D" id="3.60.10.10">
    <property type="entry name" value="Endonuclease/exonuclease/phosphatase"/>
    <property type="match status" value="1"/>
</dbReference>
<evidence type="ECO:0000313" key="3">
    <source>
        <dbReference type="EMBL" id="KAH1055801.1"/>
    </source>
</evidence>
<dbReference type="InterPro" id="IPR043502">
    <property type="entry name" value="DNA/RNA_pol_sf"/>
</dbReference>
<proteinExistence type="predicted"/>
<organism evidence="3 4">
    <name type="scientific">Gossypium stocksii</name>
    <dbReference type="NCBI Taxonomy" id="47602"/>
    <lineage>
        <taxon>Eukaryota</taxon>
        <taxon>Viridiplantae</taxon>
        <taxon>Streptophyta</taxon>
        <taxon>Embryophyta</taxon>
        <taxon>Tracheophyta</taxon>
        <taxon>Spermatophyta</taxon>
        <taxon>Magnoliopsida</taxon>
        <taxon>eudicotyledons</taxon>
        <taxon>Gunneridae</taxon>
        <taxon>Pentapetalae</taxon>
        <taxon>rosids</taxon>
        <taxon>malvids</taxon>
        <taxon>Malvales</taxon>
        <taxon>Malvaceae</taxon>
        <taxon>Malvoideae</taxon>
        <taxon>Gossypium</taxon>
    </lineage>
</organism>
<reference evidence="3 4" key="1">
    <citation type="journal article" date="2021" name="Plant Biotechnol. J.">
        <title>Multi-omics assisted identification of the key and species-specific regulatory components of drought-tolerant mechanisms in Gossypium stocksii.</title>
        <authorList>
            <person name="Yu D."/>
            <person name="Ke L."/>
            <person name="Zhang D."/>
            <person name="Wu Y."/>
            <person name="Sun Y."/>
            <person name="Mei J."/>
            <person name="Sun J."/>
            <person name="Sun Y."/>
        </authorList>
    </citation>
    <scope>NUCLEOTIDE SEQUENCE [LARGE SCALE GENOMIC DNA]</scope>
    <source>
        <strain evidence="4">cv. E1</strain>
        <tissue evidence="3">Leaf</tissue>
    </source>
</reference>
<dbReference type="EMBL" id="JAIQCV010000010">
    <property type="protein sequence ID" value="KAH1055801.1"/>
    <property type="molecule type" value="Genomic_DNA"/>
</dbReference>
<dbReference type="CDD" id="cd01650">
    <property type="entry name" value="RT_nLTR_like"/>
    <property type="match status" value="1"/>
</dbReference>
<feature type="domain" description="DUF4283" evidence="2">
    <location>
        <begin position="108"/>
        <end position="189"/>
    </location>
</feature>
<evidence type="ECO:0008006" key="5">
    <source>
        <dbReference type="Google" id="ProtNLM"/>
    </source>
</evidence>
<dbReference type="InterPro" id="IPR025558">
    <property type="entry name" value="DUF4283"/>
</dbReference>
<dbReference type="AlphaFoldDB" id="A0A9D3UQX1"/>